<dbReference type="OrthoDB" id="2989864at2759"/>
<dbReference type="EMBL" id="LFJN01000023">
    <property type="protein sequence ID" value="KPI37614.1"/>
    <property type="molecule type" value="Genomic_DNA"/>
</dbReference>
<dbReference type="Pfam" id="PF14087">
    <property type="entry name" value="DUF4267"/>
    <property type="match status" value="1"/>
</dbReference>
<evidence type="ECO:0000313" key="3">
    <source>
        <dbReference type="Proteomes" id="UP000038010"/>
    </source>
</evidence>
<name>A0A0N1HL37_9EURO</name>
<keyword evidence="1" id="KW-1133">Transmembrane helix</keyword>
<feature type="transmembrane region" description="Helical" evidence="1">
    <location>
        <begin position="16"/>
        <end position="35"/>
    </location>
</feature>
<evidence type="ECO:0000256" key="1">
    <source>
        <dbReference type="SAM" id="Phobius"/>
    </source>
</evidence>
<comment type="caution">
    <text evidence="2">The sequence shown here is derived from an EMBL/GenBank/DDBJ whole genome shotgun (WGS) entry which is preliminary data.</text>
</comment>
<protein>
    <submittedName>
        <fullName evidence="2">Uncharacterized protein</fullName>
    </submittedName>
</protein>
<sequence>MASFSLGNVPHFRPSHIFPLLGGVGMVLGAVLPLTNPPNAIRTFGLPEHIARSGPAQACFTIYGSRAASLGAALFIFYYQGKLKAVDTILSLQAYAGIVDAYVCWKEGVPRKAVARLATGLLVGAWGIMGLTAGDSTV</sequence>
<keyword evidence="1" id="KW-0812">Transmembrane</keyword>
<dbReference type="RefSeq" id="XP_017997577.1">
    <property type="nucleotide sequence ID" value="XM_018144140.1"/>
</dbReference>
<keyword evidence="3" id="KW-1185">Reference proteome</keyword>
<dbReference type="Proteomes" id="UP000038010">
    <property type="component" value="Unassembled WGS sequence"/>
</dbReference>
<gene>
    <name evidence="2" type="ORF">AB675_4032</name>
</gene>
<proteinExistence type="predicted"/>
<organism evidence="2 3">
    <name type="scientific">Cyphellophora attinorum</name>
    <dbReference type="NCBI Taxonomy" id="1664694"/>
    <lineage>
        <taxon>Eukaryota</taxon>
        <taxon>Fungi</taxon>
        <taxon>Dikarya</taxon>
        <taxon>Ascomycota</taxon>
        <taxon>Pezizomycotina</taxon>
        <taxon>Eurotiomycetes</taxon>
        <taxon>Chaetothyriomycetidae</taxon>
        <taxon>Chaetothyriales</taxon>
        <taxon>Cyphellophoraceae</taxon>
        <taxon>Cyphellophora</taxon>
    </lineage>
</organism>
<dbReference type="GeneID" id="28736020"/>
<evidence type="ECO:0000313" key="2">
    <source>
        <dbReference type="EMBL" id="KPI37614.1"/>
    </source>
</evidence>
<dbReference type="VEuPathDB" id="FungiDB:AB675_4032"/>
<keyword evidence="1" id="KW-0472">Membrane</keyword>
<feature type="transmembrane region" description="Helical" evidence="1">
    <location>
        <begin position="117"/>
        <end position="134"/>
    </location>
</feature>
<dbReference type="AlphaFoldDB" id="A0A0N1HL37"/>
<reference evidence="2 3" key="1">
    <citation type="submission" date="2015-06" db="EMBL/GenBank/DDBJ databases">
        <title>Draft genome of the ant-associated black yeast Phialophora attae CBS 131958.</title>
        <authorList>
            <person name="Moreno L.F."/>
            <person name="Stielow B.J."/>
            <person name="de Hoog S."/>
            <person name="Vicente V.A."/>
            <person name="Weiss V.A."/>
            <person name="de Vries M."/>
            <person name="Cruz L.M."/>
            <person name="Souza E.M."/>
        </authorList>
    </citation>
    <scope>NUCLEOTIDE SEQUENCE [LARGE SCALE GENOMIC DNA]</scope>
    <source>
        <strain evidence="2 3">CBS 131958</strain>
    </source>
</reference>
<accession>A0A0N1HL37</accession>
<dbReference type="InterPro" id="IPR025363">
    <property type="entry name" value="DUF4267"/>
</dbReference>